<dbReference type="EMBL" id="JBFCZG010000005">
    <property type="protein sequence ID" value="KAL3421703.1"/>
    <property type="molecule type" value="Genomic_DNA"/>
</dbReference>
<feature type="region of interest" description="Disordered" evidence="2">
    <location>
        <begin position="100"/>
        <end position="129"/>
    </location>
</feature>
<comment type="caution">
    <text evidence="3">The sequence shown here is derived from an EMBL/GenBank/DDBJ whole genome shotgun (WGS) entry which is preliminary data.</text>
</comment>
<evidence type="ECO:0000313" key="4">
    <source>
        <dbReference type="Proteomes" id="UP001629113"/>
    </source>
</evidence>
<evidence type="ECO:0000256" key="2">
    <source>
        <dbReference type="SAM" id="MobiDB-lite"/>
    </source>
</evidence>
<protein>
    <submittedName>
        <fullName evidence="3">Uncharacterized protein</fullName>
    </submittedName>
</protein>
<proteinExistence type="predicted"/>
<name>A0ABR4PEI8_9HELO</name>
<gene>
    <name evidence="3" type="ORF">PVAG01_05859</name>
</gene>
<feature type="compositionally biased region" description="Polar residues" evidence="2">
    <location>
        <begin position="110"/>
        <end position="129"/>
    </location>
</feature>
<evidence type="ECO:0000256" key="1">
    <source>
        <dbReference type="SAM" id="Coils"/>
    </source>
</evidence>
<keyword evidence="1" id="KW-0175">Coiled coil</keyword>
<feature type="coiled-coil region" evidence="1">
    <location>
        <begin position="72"/>
        <end position="99"/>
    </location>
</feature>
<evidence type="ECO:0000313" key="3">
    <source>
        <dbReference type="EMBL" id="KAL3421703.1"/>
    </source>
</evidence>
<accession>A0ABR4PEI8</accession>
<organism evidence="3 4">
    <name type="scientific">Phlyctema vagabunda</name>
    <dbReference type="NCBI Taxonomy" id="108571"/>
    <lineage>
        <taxon>Eukaryota</taxon>
        <taxon>Fungi</taxon>
        <taxon>Dikarya</taxon>
        <taxon>Ascomycota</taxon>
        <taxon>Pezizomycotina</taxon>
        <taxon>Leotiomycetes</taxon>
        <taxon>Helotiales</taxon>
        <taxon>Dermateaceae</taxon>
        <taxon>Phlyctema</taxon>
    </lineage>
</organism>
<reference evidence="3 4" key="1">
    <citation type="submission" date="2024-06" db="EMBL/GenBank/DDBJ databases">
        <title>Complete genome of Phlyctema vagabunda strain 19-DSS-EL-015.</title>
        <authorList>
            <person name="Fiorenzani C."/>
        </authorList>
    </citation>
    <scope>NUCLEOTIDE SEQUENCE [LARGE SCALE GENOMIC DNA]</scope>
    <source>
        <strain evidence="3 4">19-DSS-EL-015</strain>
    </source>
</reference>
<keyword evidence="4" id="KW-1185">Reference proteome</keyword>
<dbReference type="Proteomes" id="UP001629113">
    <property type="component" value="Unassembled WGS sequence"/>
</dbReference>
<sequence>MVITIGHTDITFLMPVGRTRLVDRVGAGASLIRDRKIFGEAENALGNNAKTEGVPTHHDMATKVTSSGIDELERLQGRKDDLQARIQEKKDKMSEIRNAMKDGDTAGIMESSSTADSRPQGKEPSTISNEDLLKALEIAIEQLEEEIMEVDEELEIVMDIVDSA</sequence>